<proteinExistence type="predicted"/>
<keyword evidence="2" id="KW-0472">Membrane</keyword>
<feature type="transmembrane region" description="Helical" evidence="2">
    <location>
        <begin position="64"/>
        <end position="83"/>
    </location>
</feature>
<dbReference type="EMBL" id="OBDY01000001">
    <property type="protein sequence ID" value="SNY12356.1"/>
    <property type="molecule type" value="Genomic_DNA"/>
</dbReference>
<accession>A0A285FPV6</accession>
<gene>
    <name evidence="3" type="ORF">SAMN05421748_1011022</name>
</gene>
<dbReference type="OrthoDB" id="3289450at2"/>
<name>A0A285FPV6_9ACTN</name>
<dbReference type="RefSeq" id="WP_097318236.1">
    <property type="nucleotide sequence ID" value="NZ_OBDY01000001.1"/>
</dbReference>
<feature type="region of interest" description="Disordered" evidence="1">
    <location>
        <begin position="189"/>
        <end position="210"/>
    </location>
</feature>
<dbReference type="Proteomes" id="UP000219612">
    <property type="component" value="Unassembled WGS sequence"/>
</dbReference>
<dbReference type="AlphaFoldDB" id="A0A285FPV6"/>
<feature type="transmembrane region" description="Helical" evidence="2">
    <location>
        <begin position="104"/>
        <end position="123"/>
    </location>
</feature>
<sequence>MSFMARPPRAWEIHTNATLSAILATALASLAFVVANLQLRSWVLAGADGEVSGLAATMLDNLDAFDFLAMVLVVAYIGTYLWWRKKTLEIIRRIGAEAGLLRHWSVNAWGMCLILSIVVSLLSGDALEPGNLDALATTLGRDAAVQAIRVLGLAFLLYGVWQLRLTIRRAVADAGVAFRVGDLGSSVSKPVPAQPLPPAARAEPPTGLPPADDAFWDGVRRLAAEAGADLALLETTEGVARRWSLIPTTGDVAALRAAVPAGAVITVYPQPPTEAETEGFTPPEADEYYGFLEDAASGSLWYQSVRPNRIPAFLARTRSARRWALYPAQSPEALTAVVPAVSPASSSDL</sequence>
<feature type="transmembrane region" description="Helical" evidence="2">
    <location>
        <begin position="143"/>
        <end position="161"/>
    </location>
</feature>
<evidence type="ECO:0000256" key="2">
    <source>
        <dbReference type="SAM" id="Phobius"/>
    </source>
</evidence>
<reference evidence="3 4" key="1">
    <citation type="submission" date="2017-09" db="EMBL/GenBank/DDBJ databases">
        <authorList>
            <person name="Ehlers B."/>
            <person name="Leendertz F.H."/>
        </authorList>
    </citation>
    <scope>NUCLEOTIDE SEQUENCE [LARGE SCALE GENOMIC DNA]</scope>
    <source>
        <strain evidence="3 4">CGMCC 4.6857</strain>
    </source>
</reference>
<protein>
    <submittedName>
        <fullName evidence="3">Uncharacterized protein</fullName>
    </submittedName>
</protein>
<evidence type="ECO:0000256" key="1">
    <source>
        <dbReference type="SAM" id="MobiDB-lite"/>
    </source>
</evidence>
<keyword evidence="4" id="KW-1185">Reference proteome</keyword>
<evidence type="ECO:0000313" key="4">
    <source>
        <dbReference type="Proteomes" id="UP000219612"/>
    </source>
</evidence>
<evidence type="ECO:0000313" key="3">
    <source>
        <dbReference type="EMBL" id="SNY12356.1"/>
    </source>
</evidence>
<keyword evidence="2" id="KW-0812">Transmembrane</keyword>
<keyword evidence="2" id="KW-1133">Transmembrane helix</keyword>
<organism evidence="3 4">
    <name type="scientific">Paractinoplanes atraurantiacus</name>
    <dbReference type="NCBI Taxonomy" id="1036182"/>
    <lineage>
        <taxon>Bacteria</taxon>
        <taxon>Bacillati</taxon>
        <taxon>Actinomycetota</taxon>
        <taxon>Actinomycetes</taxon>
        <taxon>Micromonosporales</taxon>
        <taxon>Micromonosporaceae</taxon>
        <taxon>Paractinoplanes</taxon>
    </lineage>
</organism>